<reference evidence="3 4" key="1">
    <citation type="submission" date="2019-02" db="EMBL/GenBank/DDBJ databases">
        <title>Deep-cultivation of Planctomycetes and their phenomic and genomic characterization uncovers novel biology.</title>
        <authorList>
            <person name="Wiegand S."/>
            <person name="Jogler M."/>
            <person name="Boedeker C."/>
            <person name="Pinto D."/>
            <person name="Vollmers J."/>
            <person name="Rivas-Marin E."/>
            <person name="Kohn T."/>
            <person name="Peeters S.H."/>
            <person name="Heuer A."/>
            <person name="Rast P."/>
            <person name="Oberbeckmann S."/>
            <person name="Bunk B."/>
            <person name="Jeske O."/>
            <person name="Meyerdierks A."/>
            <person name="Storesund J.E."/>
            <person name="Kallscheuer N."/>
            <person name="Luecker S."/>
            <person name="Lage O.M."/>
            <person name="Pohl T."/>
            <person name="Merkel B.J."/>
            <person name="Hornburger P."/>
            <person name="Mueller R.-W."/>
            <person name="Bruemmer F."/>
            <person name="Labrenz M."/>
            <person name="Spormann A.M."/>
            <person name="Op Den Camp H."/>
            <person name="Overmann J."/>
            <person name="Amann R."/>
            <person name="Jetten M.S.M."/>
            <person name="Mascher T."/>
            <person name="Medema M.H."/>
            <person name="Devos D.P."/>
            <person name="Kaster A.-K."/>
            <person name="Ovreas L."/>
            <person name="Rohde M."/>
            <person name="Galperin M.Y."/>
            <person name="Jogler C."/>
        </authorList>
    </citation>
    <scope>NUCLEOTIDE SEQUENCE [LARGE SCALE GENOMIC DNA]</scope>
    <source>
        <strain evidence="3 4">CA54</strain>
    </source>
</reference>
<feature type="region of interest" description="Disordered" evidence="2">
    <location>
        <begin position="15"/>
        <end position="40"/>
    </location>
</feature>
<evidence type="ECO:0000256" key="1">
    <source>
        <dbReference type="SAM" id="Coils"/>
    </source>
</evidence>
<comment type="caution">
    <text evidence="3">The sequence shown here is derived from an EMBL/GenBank/DDBJ whole genome shotgun (WGS) entry which is preliminary data.</text>
</comment>
<accession>A0A5C6BM65</accession>
<dbReference type="Proteomes" id="UP000320735">
    <property type="component" value="Unassembled WGS sequence"/>
</dbReference>
<organism evidence="3 4">
    <name type="scientific">Symmachiella macrocystis</name>
    <dbReference type="NCBI Taxonomy" id="2527985"/>
    <lineage>
        <taxon>Bacteria</taxon>
        <taxon>Pseudomonadati</taxon>
        <taxon>Planctomycetota</taxon>
        <taxon>Planctomycetia</taxon>
        <taxon>Planctomycetales</taxon>
        <taxon>Planctomycetaceae</taxon>
        <taxon>Symmachiella</taxon>
    </lineage>
</organism>
<proteinExistence type="predicted"/>
<name>A0A5C6BM65_9PLAN</name>
<keyword evidence="4" id="KW-1185">Reference proteome</keyword>
<keyword evidence="1" id="KW-0175">Coiled coil</keyword>
<evidence type="ECO:0000313" key="4">
    <source>
        <dbReference type="Proteomes" id="UP000320735"/>
    </source>
</evidence>
<dbReference type="RefSeq" id="WP_146370288.1">
    <property type="nucleotide sequence ID" value="NZ_SJPP01000001.1"/>
</dbReference>
<protein>
    <submittedName>
        <fullName evidence="3">Uncharacterized protein</fullName>
    </submittedName>
</protein>
<dbReference type="EMBL" id="SJPP01000001">
    <property type="protein sequence ID" value="TWU12872.1"/>
    <property type="molecule type" value="Genomic_DNA"/>
</dbReference>
<evidence type="ECO:0000256" key="2">
    <source>
        <dbReference type="SAM" id="MobiDB-lite"/>
    </source>
</evidence>
<dbReference type="AlphaFoldDB" id="A0A5C6BM65"/>
<gene>
    <name evidence="3" type="ORF">CA54_16980</name>
</gene>
<evidence type="ECO:0000313" key="3">
    <source>
        <dbReference type="EMBL" id="TWU12872.1"/>
    </source>
</evidence>
<feature type="coiled-coil region" evidence="1">
    <location>
        <begin position="58"/>
        <end position="85"/>
    </location>
</feature>
<sequence length="243" mass="26304">MTVVGEVVAVDDLMTDEEREQMQAAAERLENGDEPPTGLYADDEAVAVASAEYADADRAEHLRAIMEAEERVDNAESDWLDCKEETKAAKSEMDAAVAKLRAVIRGAGAPQLPFPAGDEPAEAVAEDEVEAFADDAKPLHDEGAEFKLEWLETAHLRKLTGNKKILGMTMRLMATVSQLCGGQMVGTLEQWIAETENWEDVLASRKGFSADWVARLVDSLAAFRSIRPVPVAGDAPTVFDVGG</sequence>